<dbReference type="EMBL" id="VTPC01003981">
    <property type="protein sequence ID" value="KAF2897675.1"/>
    <property type="molecule type" value="Genomic_DNA"/>
</dbReference>
<gene>
    <name evidence="2" type="ORF">ILUMI_08502</name>
</gene>
<comment type="caution">
    <text evidence="2">The sequence shown here is derived from an EMBL/GenBank/DDBJ whole genome shotgun (WGS) entry which is preliminary data.</text>
</comment>
<accession>A0A8K0GAK7</accession>
<name>A0A8K0GAK7_IGNLU</name>
<feature type="compositionally biased region" description="Basic residues" evidence="1">
    <location>
        <begin position="102"/>
        <end position="119"/>
    </location>
</feature>
<proteinExistence type="predicted"/>
<reference evidence="2" key="1">
    <citation type="submission" date="2019-08" db="EMBL/GenBank/DDBJ databases">
        <title>The genome of the North American firefly Photinus pyralis.</title>
        <authorList>
            <consortium name="Photinus pyralis genome working group"/>
            <person name="Fallon T.R."/>
            <person name="Sander Lower S.E."/>
            <person name="Weng J.-K."/>
        </authorList>
    </citation>
    <scope>NUCLEOTIDE SEQUENCE</scope>
    <source>
        <strain evidence="2">TRF0915ILg1</strain>
        <tissue evidence="2">Whole body</tissue>
    </source>
</reference>
<feature type="region of interest" description="Disordered" evidence="1">
    <location>
        <begin position="102"/>
        <end position="127"/>
    </location>
</feature>
<evidence type="ECO:0000313" key="2">
    <source>
        <dbReference type="EMBL" id="KAF2897675.1"/>
    </source>
</evidence>
<evidence type="ECO:0000256" key="1">
    <source>
        <dbReference type="SAM" id="MobiDB-lite"/>
    </source>
</evidence>
<dbReference type="Proteomes" id="UP000801492">
    <property type="component" value="Unassembled WGS sequence"/>
</dbReference>
<organism evidence="2 3">
    <name type="scientific">Ignelater luminosus</name>
    <name type="common">Cucubano</name>
    <name type="synonym">Pyrophorus luminosus</name>
    <dbReference type="NCBI Taxonomy" id="2038154"/>
    <lineage>
        <taxon>Eukaryota</taxon>
        <taxon>Metazoa</taxon>
        <taxon>Ecdysozoa</taxon>
        <taxon>Arthropoda</taxon>
        <taxon>Hexapoda</taxon>
        <taxon>Insecta</taxon>
        <taxon>Pterygota</taxon>
        <taxon>Neoptera</taxon>
        <taxon>Endopterygota</taxon>
        <taxon>Coleoptera</taxon>
        <taxon>Polyphaga</taxon>
        <taxon>Elateriformia</taxon>
        <taxon>Elateroidea</taxon>
        <taxon>Elateridae</taxon>
        <taxon>Agrypninae</taxon>
        <taxon>Pyrophorini</taxon>
        <taxon>Ignelater</taxon>
    </lineage>
</organism>
<keyword evidence="3" id="KW-1185">Reference proteome</keyword>
<dbReference type="OrthoDB" id="8195170at2759"/>
<protein>
    <submittedName>
        <fullName evidence="2">Uncharacterized protein</fullName>
    </submittedName>
</protein>
<sequence length="191" mass="22388">MFLENTIHNETNPKGHRLANFAEEMNNNIMSTQFEHKTEHKITWLLPAKATGNQINHELINKRRINMMKDVRSFRGATVDSDHILVTVKTNMIEINTKVKKTKRRTERRRNSKKIRRRSKPEETTEDIEHLEMPTKRECYEAKEKLKRNKAAGPDTINSEQIKNGGSHLVKEKIYKVASQIWDKEETPATK</sequence>
<dbReference type="AlphaFoldDB" id="A0A8K0GAK7"/>
<evidence type="ECO:0000313" key="3">
    <source>
        <dbReference type="Proteomes" id="UP000801492"/>
    </source>
</evidence>